<dbReference type="PATRIC" id="fig|1430899.3.peg.280"/>
<evidence type="ECO:0000313" key="11">
    <source>
        <dbReference type="Proteomes" id="UP000052258"/>
    </source>
</evidence>
<evidence type="ECO:0000256" key="2">
    <source>
        <dbReference type="ARBA" id="ARBA00022475"/>
    </source>
</evidence>
<protein>
    <recommendedName>
        <fullName evidence="9">Threonine/Serine exporter ThrE domain-containing protein</fullName>
    </recommendedName>
</protein>
<comment type="subcellular location">
    <subcellularLocation>
        <location evidence="1">Cell membrane</location>
        <topology evidence="1">Multi-pass membrane protein</topology>
    </subcellularLocation>
</comment>
<evidence type="ECO:0000256" key="5">
    <source>
        <dbReference type="ARBA" id="ARBA00022989"/>
    </source>
</evidence>
<keyword evidence="2" id="KW-1003">Cell membrane</keyword>
<dbReference type="InterPro" id="IPR050539">
    <property type="entry name" value="ThrE_Dicarb/AminoAcid_Exp"/>
</dbReference>
<dbReference type="RefSeq" id="WP_007472714.1">
    <property type="nucleotide sequence ID" value="NZ_KQ130610.1"/>
</dbReference>
<evidence type="ECO:0000313" key="10">
    <source>
        <dbReference type="EMBL" id="KMT61210.1"/>
    </source>
</evidence>
<feature type="transmembrane region" description="Helical" evidence="8">
    <location>
        <begin position="30"/>
        <end position="47"/>
    </location>
</feature>
<keyword evidence="6 8" id="KW-0472">Membrane</keyword>
<feature type="transmembrane region" description="Helical" evidence="8">
    <location>
        <begin position="120"/>
        <end position="141"/>
    </location>
</feature>
<comment type="similarity">
    <text evidence="7">Belongs to the ThrE exporter (TC 2.A.79) family.</text>
</comment>
<evidence type="ECO:0000256" key="4">
    <source>
        <dbReference type="ARBA" id="ARBA00022692"/>
    </source>
</evidence>
<dbReference type="OrthoDB" id="9810047at2"/>
<comment type="caution">
    <text evidence="10">The sequence shown here is derived from an EMBL/GenBank/DDBJ whole genome shotgun (WGS) entry which is preliminary data.</text>
</comment>
<name>A0A0J8GEW6_9LIST</name>
<dbReference type="Proteomes" id="UP000052258">
    <property type="component" value="Unassembled WGS sequence"/>
</dbReference>
<keyword evidence="4 8" id="KW-0812">Transmembrane</keyword>
<feature type="domain" description="Threonine/Serine exporter ThrE" evidence="9">
    <location>
        <begin position="9"/>
        <end position="133"/>
    </location>
</feature>
<feature type="transmembrane region" description="Helical" evidence="8">
    <location>
        <begin position="53"/>
        <end position="75"/>
    </location>
</feature>
<gene>
    <name evidence="10" type="ORF">X560_0277</name>
</gene>
<evidence type="ECO:0000256" key="1">
    <source>
        <dbReference type="ARBA" id="ARBA00004651"/>
    </source>
</evidence>
<proteinExistence type="inferred from homology"/>
<evidence type="ECO:0000256" key="7">
    <source>
        <dbReference type="ARBA" id="ARBA00034125"/>
    </source>
</evidence>
<keyword evidence="3" id="KW-0997">Cell inner membrane</keyword>
<evidence type="ECO:0000256" key="8">
    <source>
        <dbReference type="SAM" id="Phobius"/>
    </source>
</evidence>
<feature type="transmembrane region" description="Helical" evidence="8">
    <location>
        <begin position="82"/>
        <end position="100"/>
    </location>
</feature>
<dbReference type="EMBL" id="AZHO01000004">
    <property type="protein sequence ID" value="KMT61210.1"/>
    <property type="molecule type" value="Genomic_DNA"/>
</dbReference>
<feature type="transmembrane region" description="Helical" evidence="8">
    <location>
        <begin position="6"/>
        <end position="23"/>
    </location>
</feature>
<dbReference type="Pfam" id="PF12821">
    <property type="entry name" value="ThrE_2"/>
    <property type="match status" value="1"/>
</dbReference>
<organism evidence="10 11">
    <name type="scientific">Listeria fleischmannii 1991</name>
    <dbReference type="NCBI Taxonomy" id="1430899"/>
    <lineage>
        <taxon>Bacteria</taxon>
        <taxon>Bacillati</taxon>
        <taxon>Bacillota</taxon>
        <taxon>Bacilli</taxon>
        <taxon>Bacillales</taxon>
        <taxon>Listeriaceae</taxon>
        <taxon>Listeria</taxon>
    </lineage>
</organism>
<dbReference type="InterPro" id="IPR024528">
    <property type="entry name" value="ThrE_2"/>
</dbReference>
<evidence type="ECO:0000259" key="9">
    <source>
        <dbReference type="Pfam" id="PF12821"/>
    </source>
</evidence>
<reference evidence="10 11" key="1">
    <citation type="journal article" date="2015" name="Genome Biol. Evol.">
        <title>Comparative Genomics of Listeria Sensu Lato: Genus-Wide Differences in Evolutionary Dynamics and the Progressive Gain of Complex, Potentially Pathogenicity-Related Traits through Lateral Gene Transfer.</title>
        <authorList>
            <person name="Chiara M."/>
            <person name="Caruso M."/>
            <person name="D'Erchia A.M."/>
            <person name="Manzari C."/>
            <person name="Fraccalvieri R."/>
            <person name="Goffredo E."/>
            <person name="Latorre L."/>
            <person name="Miccolupo A."/>
            <person name="Padalino I."/>
            <person name="Santagada G."/>
            <person name="Chiocco D."/>
            <person name="Pesole G."/>
            <person name="Horner D.S."/>
            <person name="Parisi A."/>
        </authorList>
    </citation>
    <scope>NUCLEOTIDE SEQUENCE [LARGE SCALE GENOMIC DNA]</scope>
    <source>
        <strain evidence="10 11">1991</strain>
    </source>
</reference>
<evidence type="ECO:0000256" key="3">
    <source>
        <dbReference type="ARBA" id="ARBA00022519"/>
    </source>
</evidence>
<dbReference type="PANTHER" id="PTHR34390:SF1">
    <property type="entry name" value="SUCCINATE TRANSPORTER SUBUNIT YJJB-RELATED"/>
    <property type="match status" value="1"/>
</dbReference>
<dbReference type="PANTHER" id="PTHR34390">
    <property type="entry name" value="UPF0442 PROTEIN YJJB-RELATED"/>
    <property type="match status" value="1"/>
</dbReference>
<dbReference type="GO" id="GO:0015744">
    <property type="term" value="P:succinate transport"/>
    <property type="evidence" value="ECO:0007669"/>
    <property type="project" value="TreeGrafter"/>
</dbReference>
<accession>A0A0J8GEW6</accession>
<sequence>MIFTILYHFIFSFIASCSFGFLCRIPNKTIIAGGIVGGAGWLGYYFLSANGYGVFITSFFCSLILSTLSFAYSYIRKFPSTVYFIPGLVPVVPGITFYEVFKELFMGETASAAATFFDVISSSVALACGITIGNILFLVILKPIMNQIKTIRTTS</sequence>
<keyword evidence="11" id="KW-1185">Reference proteome</keyword>
<dbReference type="GO" id="GO:0005886">
    <property type="term" value="C:plasma membrane"/>
    <property type="evidence" value="ECO:0007669"/>
    <property type="project" value="UniProtKB-SubCell"/>
</dbReference>
<evidence type="ECO:0000256" key="6">
    <source>
        <dbReference type="ARBA" id="ARBA00023136"/>
    </source>
</evidence>
<keyword evidence="5 8" id="KW-1133">Transmembrane helix</keyword>
<dbReference type="AlphaFoldDB" id="A0A0J8GEW6"/>